<sequence precursor="true">MKKLIGIFILSVVSFATYSQDDEEATSRNFVLKFAPTQIVAGELNFSYEQRIARIISLELEVGPTISQFGLNFGNQKLWRGSDGLGIWNFDPISYDASSAIGFHVSLAPRFYPASDDNLLKGLYLSPVFKFRQYNYNIEDNQGLLDDETSRINQGIFRFNFGLQFWPKGGKFSIDMFFGIGLSTFNLKDHQAIGEYDPVTMDYTTKWVETTDKGVRFNAATGIKFGFGM</sequence>
<name>F2IBX9_FLUTR</name>
<dbReference type="AlphaFoldDB" id="F2IBX9"/>
<evidence type="ECO:0000313" key="2">
    <source>
        <dbReference type="Proteomes" id="UP000007463"/>
    </source>
</evidence>
<dbReference type="RefSeq" id="WP_013684981.1">
    <property type="nucleotide sequence ID" value="NC_015321.1"/>
</dbReference>
<gene>
    <name evidence="1" type="ordered locus">Fluta_0198</name>
</gene>
<dbReference type="EMBL" id="CP002542">
    <property type="protein sequence ID" value="AEA42207.1"/>
    <property type="molecule type" value="Genomic_DNA"/>
</dbReference>
<dbReference type="KEGG" id="fte:Fluta_0198"/>
<dbReference type="Proteomes" id="UP000007463">
    <property type="component" value="Chromosome"/>
</dbReference>
<protein>
    <recommendedName>
        <fullName evidence="3">DUF3575 domain-containing protein</fullName>
    </recommendedName>
</protein>
<evidence type="ECO:0000313" key="1">
    <source>
        <dbReference type="EMBL" id="AEA42207.1"/>
    </source>
</evidence>
<evidence type="ECO:0008006" key="3">
    <source>
        <dbReference type="Google" id="ProtNLM"/>
    </source>
</evidence>
<reference evidence="1 2" key="1">
    <citation type="journal article" date="2011" name="Stand. Genomic Sci.">
        <title>Complete genome sequence of the gliding freshwater bacterium Fluviicola taffensis type strain (RW262).</title>
        <authorList>
            <person name="Woyke T."/>
            <person name="Chertkov O."/>
            <person name="Lapidus A."/>
            <person name="Nolan M."/>
            <person name="Lucas S."/>
            <person name="Del Rio T.G."/>
            <person name="Tice H."/>
            <person name="Cheng J.F."/>
            <person name="Tapia R."/>
            <person name="Han C."/>
            <person name="Goodwin L."/>
            <person name="Pitluck S."/>
            <person name="Liolios K."/>
            <person name="Pagani I."/>
            <person name="Ivanova N."/>
            <person name="Huntemann M."/>
            <person name="Mavromatis K."/>
            <person name="Mikhailova N."/>
            <person name="Pati A."/>
            <person name="Chen A."/>
            <person name="Palaniappan K."/>
            <person name="Land M."/>
            <person name="Hauser L."/>
            <person name="Brambilla E.M."/>
            <person name="Rohde M."/>
            <person name="Mwirichia R."/>
            <person name="Sikorski J."/>
            <person name="Tindall B.J."/>
            <person name="Goker M."/>
            <person name="Bristow J."/>
            <person name="Eisen J.A."/>
            <person name="Markowitz V."/>
            <person name="Hugenholtz P."/>
            <person name="Klenk H.P."/>
            <person name="Kyrpides N.C."/>
        </authorList>
    </citation>
    <scope>NUCLEOTIDE SEQUENCE [LARGE SCALE GENOMIC DNA]</scope>
    <source>
        <strain evidence="2">DSM 16823 / RW262 / RW262</strain>
    </source>
</reference>
<dbReference type="OrthoDB" id="635777at2"/>
<accession>F2IBX9</accession>
<reference evidence="2" key="2">
    <citation type="submission" date="2011-02" db="EMBL/GenBank/DDBJ databases">
        <title>The complete genome of Fluviicola taffensis DSM 16823.</title>
        <authorList>
            <consortium name="US DOE Joint Genome Institute (JGI-PGF)"/>
            <person name="Lucas S."/>
            <person name="Copeland A."/>
            <person name="Lapidus A."/>
            <person name="Bruce D."/>
            <person name="Goodwin L."/>
            <person name="Pitluck S."/>
            <person name="Kyrpides N."/>
            <person name="Mavromatis K."/>
            <person name="Ivanova N."/>
            <person name="Mikhailova N."/>
            <person name="Pagani I."/>
            <person name="Chertkov O."/>
            <person name="Detter J.C."/>
            <person name="Han C."/>
            <person name="Tapia R."/>
            <person name="Land M."/>
            <person name="Hauser L."/>
            <person name="Markowitz V."/>
            <person name="Cheng J.-F."/>
            <person name="Hugenholtz P."/>
            <person name="Woyke T."/>
            <person name="Wu D."/>
            <person name="Tindall B."/>
            <person name="Pomrenke H.G."/>
            <person name="Brambilla E."/>
            <person name="Klenk H.-P."/>
            <person name="Eisen J.A."/>
        </authorList>
    </citation>
    <scope>NUCLEOTIDE SEQUENCE [LARGE SCALE GENOMIC DNA]</scope>
    <source>
        <strain evidence="2">DSM 16823 / RW262 / RW262</strain>
    </source>
</reference>
<dbReference type="STRING" id="755732.Fluta_0198"/>
<keyword evidence="2" id="KW-1185">Reference proteome</keyword>
<proteinExistence type="predicted"/>
<organism evidence="1 2">
    <name type="scientific">Fluviicola taffensis (strain DSM 16823 / NCIMB 13979 / RW262)</name>
    <dbReference type="NCBI Taxonomy" id="755732"/>
    <lineage>
        <taxon>Bacteria</taxon>
        <taxon>Pseudomonadati</taxon>
        <taxon>Bacteroidota</taxon>
        <taxon>Flavobacteriia</taxon>
        <taxon>Flavobacteriales</taxon>
        <taxon>Crocinitomicaceae</taxon>
        <taxon>Fluviicola</taxon>
    </lineage>
</organism>
<dbReference type="HOGENOM" id="CLU_1208319_0_0_10"/>